<dbReference type="EMBL" id="CM012445">
    <property type="protein sequence ID" value="RVE68198.1"/>
    <property type="molecule type" value="Genomic_DNA"/>
</dbReference>
<dbReference type="Proteomes" id="UP000283210">
    <property type="component" value="Chromosome 9"/>
</dbReference>
<feature type="compositionally biased region" description="Polar residues" evidence="1">
    <location>
        <begin position="13"/>
        <end position="25"/>
    </location>
</feature>
<evidence type="ECO:0000313" key="2">
    <source>
        <dbReference type="EMBL" id="RVE68198.1"/>
    </source>
</evidence>
<keyword evidence="3" id="KW-1185">Reference proteome</keyword>
<reference evidence="2 3" key="2">
    <citation type="submission" date="2019-01" db="EMBL/GenBank/DDBJ databases">
        <title>A chromosome length genome reference of the Java medaka (oryzias javanicus).</title>
        <authorList>
            <person name="Herpin A."/>
            <person name="Takehana Y."/>
            <person name="Naruse K."/>
            <person name="Ansai S."/>
            <person name="Kawaguchi M."/>
        </authorList>
    </citation>
    <scope>NUCLEOTIDE SEQUENCE [LARGE SCALE GENOMIC DNA]</scope>
    <source>
        <strain evidence="2">RS831</strain>
        <tissue evidence="2">Whole body</tissue>
    </source>
</reference>
<organism evidence="2 3">
    <name type="scientific">Oryzias javanicus</name>
    <name type="common">Javanese ricefish</name>
    <name type="synonym">Aplocheilus javanicus</name>
    <dbReference type="NCBI Taxonomy" id="123683"/>
    <lineage>
        <taxon>Eukaryota</taxon>
        <taxon>Metazoa</taxon>
        <taxon>Chordata</taxon>
        <taxon>Craniata</taxon>
        <taxon>Vertebrata</taxon>
        <taxon>Euteleostomi</taxon>
        <taxon>Actinopterygii</taxon>
        <taxon>Neopterygii</taxon>
        <taxon>Teleostei</taxon>
        <taxon>Neoteleostei</taxon>
        <taxon>Acanthomorphata</taxon>
        <taxon>Ovalentaria</taxon>
        <taxon>Atherinomorphae</taxon>
        <taxon>Beloniformes</taxon>
        <taxon>Adrianichthyidae</taxon>
        <taxon>Oryziinae</taxon>
        <taxon>Oryzias</taxon>
    </lineage>
</organism>
<name>A0A3S2PJC1_ORYJA</name>
<accession>A0A3S2PJC1</accession>
<sequence>MTSRGRGRVTIALTENRSVVTSSGPSAGRGAKLSGRTAAATQEHICLETSEEETNTTSPLMSAHCDYKELSP</sequence>
<dbReference type="AlphaFoldDB" id="A0A3S2PJC1"/>
<evidence type="ECO:0000313" key="3">
    <source>
        <dbReference type="Proteomes" id="UP000283210"/>
    </source>
</evidence>
<reference evidence="2 3" key="1">
    <citation type="submission" date="2018-11" db="EMBL/GenBank/DDBJ databases">
        <authorList>
            <person name="Lopez-Roques C."/>
            <person name="Donnadieu C."/>
            <person name="Bouchez O."/>
            <person name="Klopp C."/>
            <person name="Cabau C."/>
            <person name="Zahm M."/>
        </authorList>
    </citation>
    <scope>NUCLEOTIDE SEQUENCE [LARGE SCALE GENOMIC DNA]</scope>
    <source>
        <strain evidence="2">RS831</strain>
        <tissue evidence="2">Whole body</tissue>
    </source>
</reference>
<protein>
    <submittedName>
        <fullName evidence="2">Uncharacterized protein</fullName>
    </submittedName>
</protein>
<feature type="region of interest" description="Disordered" evidence="1">
    <location>
        <begin position="1"/>
        <end position="72"/>
    </location>
</feature>
<evidence type="ECO:0000256" key="1">
    <source>
        <dbReference type="SAM" id="MobiDB-lite"/>
    </source>
</evidence>
<gene>
    <name evidence="2" type="ORF">OJAV_G00090390</name>
</gene>
<proteinExistence type="predicted"/>